<dbReference type="EMBL" id="FODD01000003">
    <property type="protein sequence ID" value="SEN24296.1"/>
    <property type="molecule type" value="Genomic_DNA"/>
</dbReference>
<name>A0A1H8EY24_9ACTN</name>
<organism evidence="1 2">
    <name type="scientific">Actinacidiphila rubida</name>
    <dbReference type="NCBI Taxonomy" id="310780"/>
    <lineage>
        <taxon>Bacteria</taxon>
        <taxon>Bacillati</taxon>
        <taxon>Actinomycetota</taxon>
        <taxon>Actinomycetes</taxon>
        <taxon>Kitasatosporales</taxon>
        <taxon>Streptomycetaceae</taxon>
        <taxon>Actinacidiphila</taxon>
    </lineage>
</organism>
<dbReference type="AlphaFoldDB" id="A0A1H8EY24"/>
<accession>A0A1H8EY24</accession>
<evidence type="ECO:0000313" key="2">
    <source>
        <dbReference type="Proteomes" id="UP000181951"/>
    </source>
</evidence>
<dbReference type="STRING" id="310780.SAMN05216267_100329"/>
<protein>
    <submittedName>
        <fullName evidence="1">Uncharacterized protein</fullName>
    </submittedName>
</protein>
<evidence type="ECO:0000313" key="1">
    <source>
        <dbReference type="EMBL" id="SEN24296.1"/>
    </source>
</evidence>
<keyword evidence="2" id="KW-1185">Reference proteome</keyword>
<sequence length="278" mass="29784">MDVDRAVEAAASAEGARRLLDRAREEGRVELKPLYGLELCTLGGHRHALGDESIGTAWSRFPRRSRSRAAEFATEGLVSRGLLTEQPPALPGTVELSGRTYALDPRLALPLWARGRPHYAVVTEVEGRALRTPRLFAPATPGDAARPLVVEIPEPLPAEHADDFPHARKLGPLGWLYRYLLVTPQVAATLLADLSMRPPPPPDPSSGGSAAPLPARVLSVFHHPDGKRPSATARVRVTSDGVSAHLLRGSPRDDAALPAYDKPALEAVIADLLARAAV</sequence>
<gene>
    <name evidence="1" type="ORF">SAMN05216267_100329</name>
</gene>
<proteinExistence type="predicted"/>
<dbReference type="RefSeq" id="WP_069467587.1">
    <property type="nucleotide sequence ID" value="NZ_FODD01000003.1"/>
</dbReference>
<dbReference type="Proteomes" id="UP000181951">
    <property type="component" value="Unassembled WGS sequence"/>
</dbReference>
<reference evidence="1 2" key="1">
    <citation type="submission" date="2016-10" db="EMBL/GenBank/DDBJ databases">
        <authorList>
            <person name="de Groot N.N."/>
        </authorList>
    </citation>
    <scope>NUCLEOTIDE SEQUENCE [LARGE SCALE GENOMIC DNA]</scope>
    <source>
        <strain evidence="1 2">CGMCC 4.2026</strain>
    </source>
</reference>